<dbReference type="EMBL" id="ML979143">
    <property type="protein sequence ID" value="KAF1911618.1"/>
    <property type="molecule type" value="Genomic_DNA"/>
</dbReference>
<keyword evidence="2" id="KW-1185">Reference proteome</keyword>
<dbReference type="AlphaFoldDB" id="A0A6A5Q9X7"/>
<name>A0A6A5Q9X7_AMPQU</name>
<dbReference type="OrthoDB" id="3943630at2759"/>
<gene>
    <name evidence="1" type="ORF">BDU57DRAFT_560362</name>
</gene>
<dbReference type="PANTHER" id="PTHR37535">
    <property type="entry name" value="FLUG DOMAIN PROTEIN"/>
    <property type="match status" value="1"/>
</dbReference>
<reference evidence="1" key="1">
    <citation type="journal article" date="2020" name="Stud. Mycol.">
        <title>101 Dothideomycetes genomes: a test case for predicting lifestyles and emergence of pathogens.</title>
        <authorList>
            <person name="Haridas S."/>
            <person name="Albert R."/>
            <person name="Binder M."/>
            <person name="Bloem J."/>
            <person name="Labutti K."/>
            <person name="Salamov A."/>
            <person name="Andreopoulos B."/>
            <person name="Baker S."/>
            <person name="Barry K."/>
            <person name="Bills G."/>
            <person name="Bluhm B."/>
            <person name="Cannon C."/>
            <person name="Castanera R."/>
            <person name="Culley D."/>
            <person name="Daum C."/>
            <person name="Ezra D."/>
            <person name="Gonzalez J."/>
            <person name="Henrissat B."/>
            <person name="Kuo A."/>
            <person name="Liang C."/>
            <person name="Lipzen A."/>
            <person name="Lutzoni F."/>
            <person name="Magnuson J."/>
            <person name="Mondo S."/>
            <person name="Nolan M."/>
            <person name="Ohm R."/>
            <person name="Pangilinan J."/>
            <person name="Park H.-J."/>
            <person name="Ramirez L."/>
            <person name="Alfaro M."/>
            <person name="Sun H."/>
            <person name="Tritt A."/>
            <person name="Yoshinaga Y."/>
            <person name="Zwiers L.-H."/>
            <person name="Turgeon B."/>
            <person name="Goodwin S."/>
            <person name="Spatafora J."/>
            <person name="Crous P."/>
            <person name="Grigoriev I."/>
        </authorList>
    </citation>
    <scope>NUCLEOTIDE SEQUENCE</scope>
    <source>
        <strain evidence="1">HMLAC05119</strain>
    </source>
</reference>
<dbReference type="PANTHER" id="PTHR37535:SF3">
    <property type="entry name" value="FLUG DOMAIN-CONTAINING PROTEIN"/>
    <property type="match status" value="1"/>
</dbReference>
<evidence type="ECO:0000313" key="1">
    <source>
        <dbReference type="EMBL" id="KAF1911618.1"/>
    </source>
</evidence>
<dbReference type="Proteomes" id="UP000800096">
    <property type="component" value="Unassembled WGS sequence"/>
</dbReference>
<accession>A0A6A5Q9X7</accession>
<evidence type="ECO:0000313" key="2">
    <source>
        <dbReference type="Proteomes" id="UP000800096"/>
    </source>
</evidence>
<sequence>MTDVTLGNYLSVYTKAQNQDLAAYIEFDLPRTEQLSTRAYKKPIAPLAYEPPHSRIILQLVFSLLLLTFMASRSGEVIESEGWKDSNEGLLYGHVLVMRQEDHTYTRFALQAFANKHRRRLMLYKEKDDRALCPVTWFLAQALADRVFEGVESIDEMESKEIPPGATRDTFCYRLGKETQPVMRGVCPDGTISARSIWNYNCFSKQIKSLGQRAGYRDSPSA</sequence>
<organism evidence="1 2">
    <name type="scientific">Ampelomyces quisqualis</name>
    <name type="common">Powdery mildew agent</name>
    <dbReference type="NCBI Taxonomy" id="50730"/>
    <lineage>
        <taxon>Eukaryota</taxon>
        <taxon>Fungi</taxon>
        <taxon>Dikarya</taxon>
        <taxon>Ascomycota</taxon>
        <taxon>Pezizomycotina</taxon>
        <taxon>Dothideomycetes</taxon>
        <taxon>Pleosporomycetidae</taxon>
        <taxon>Pleosporales</taxon>
        <taxon>Pleosporineae</taxon>
        <taxon>Phaeosphaeriaceae</taxon>
        <taxon>Ampelomyces</taxon>
    </lineage>
</organism>
<protein>
    <submittedName>
        <fullName evidence="1">Uncharacterized protein</fullName>
    </submittedName>
</protein>
<proteinExistence type="predicted"/>